<dbReference type="AlphaFoldDB" id="A0A9N8PPQ6"/>
<keyword evidence="3" id="KW-1185">Reference proteome</keyword>
<keyword evidence="1" id="KW-0175">Coiled coil</keyword>
<protein>
    <submittedName>
        <fullName evidence="2">Uncharacterized protein</fullName>
    </submittedName>
</protein>
<proteinExistence type="predicted"/>
<accession>A0A9N8PPQ6</accession>
<comment type="caution">
    <text evidence="2">The sequence shown here is derived from an EMBL/GenBank/DDBJ whole genome shotgun (WGS) entry which is preliminary data.</text>
</comment>
<gene>
    <name evidence="2" type="ORF">AWRI4620_LOCUS2384</name>
</gene>
<dbReference type="EMBL" id="CAINUL010000002">
    <property type="protein sequence ID" value="CAD0108129.1"/>
    <property type="molecule type" value="Genomic_DNA"/>
</dbReference>
<reference evidence="2" key="1">
    <citation type="submission" date="2020-06" db="EMBL/GenBank/DDBJ databases">
        <authorList>
            <person name="Onetto C."/>
        </authorList>
    </citation>
    <scope>NUCLEOTIDE SEQUENCE</scope>
</reference>
<feature type="coiled-coil region" evidence="1">
    <location>
        <begin position="81"/>
        <end position="108"/>
    </location>
</feature>
<evidence type="ECO:0000256" key="1">
    <source>
        <dbReference type="SAM" id="Coils"/>
    </source>
</evidence>
<name>A0A9N8PPQ6_9PEZI</name>
<dbReference type="Proteomes" id="UP000745764">
    <property type="component" value="Unassembled WGS sequence"/>
</dbReference>
<evidence type="ECO:0000313" key="3">
    <source>
        <dbReference type="Proteomes" id="UP000745764"/>
    </source>
</evidence>
<sequence length="118" mass="13320">MSTTTVSKTVTRVNDPTLTSLSERIAATQTLLDLHEQIRANHKIAFNKQAKTINNGLDKGRSAIQNIMAQMDQSLEVQKLIVDETEQIAKYGRELVELLEERQELFRAMMGEDGEIAF</sequence>
<evidence type="ECO:0000313" key="2">
    <source>
        <dbReference type="EMBL" id="CAD0108129.1"/>
    </source>
</evidence>
<organism evidence="2 3">
    <name type="scientific">Aureobasidium uvarum</name>
    <dbReference type="NCBI Taxonomy" id="2773716"/>
    <lineage>
        <taxon>Eukaryota</taxon>
        <taxon>Fungi</taxon>
        <taxon>Dikarya</taxon>
        <taxon>Ascomycota</taxon>
        <taxon>Pezizomycotina</taxon>
        <taxon>Dothideomycetes</taxon>
        <taxon>Dothideomycetidae</taxon>
        <taxon>Dothideales</taxon>
        <taxon>Saccotheciaceae</taxon>
        <taxon>Aureobasidium</taxon>
    </lineage>
</organism>
<dbReference type="OrthoDB" id="3843538at2759"/>